<keyword evidence="3" id="KW-0808">Transferase</keyword>
<feature type="domain" description="Cyclic nucleotide-binding" evidence="1">
    <location>
        <begin position="92"/>
        <end position="110"/>
    </location>
</feature>
<feature type="domain" description="GGDEF" evidence="2">
    <location>
        <begin position="172"/>
        <end position="288"/>
    </location>
</feature>
<comment type="caution">
    <text evidence="3">The sequence shown here is derived from an EMBL/GenBank/DDBJ whole genome shotgun (WGS) entry which is preliminary data.</text>
</comment>
<dbReference type="InterPro" id="IPR000160">
    <property type="entry name" value="GGDEF_dom"/>
</dbReference>
<dbReference type="PROSITE" id="PS50042">
    <property type="entry name" value="CNMP_BINDING_3"/>
    <property type="match status" value="1"/>
</dbReference>
<dbReference type="Proteomes" id="UP001272773">
    <property type="component" value="Unassembled WGS sequence"/>
</dbReference>
<organism evidence="3 4">
    <name type="scientific">Shewanella indica</name>
    <dbReference type="NCBI Taxonomy" id="768528"/>
    <lineage>
        <taxon>Bacteria</taxon>
        <taxon>Pseudomonadati</taxon>
        <taxon>Pseudomonadota</taxon>
        <taxon>Gammaproteobacteria</taxon>
        <taxon>Alteromonadales</taxon>
        <taxon>Shewanellaceae</taxon>
        <taxon>Shewanella</taxon>
    </lineage>
</organism>
<keyword evidence="3" id="KW-0548">Nucleotidyltransferase</keyword>
<dbReference type="GO" id="GO:0052621">
    <property type="term" value="F:diguanylate cyclase activity"/>
    <property type="evidence" value="ECO:0007669"/>
    <property type="project" value="UniProtKB-EC"/>
</dbReference>
<evidence type="ECO:0000313" key="4">
    <source>
        <dbReference type="Proteomes" id="UP001272773"/>
    </source>
</evidence>
<evidence type="ECO:0000259" key="1">
    <source>
        <dbReference type="PROSITE" id="PS50042"/>
    </source>
</evidence>
<dbReference type="PROSITE" id="PS50887">
    <property type="entry name" value="GGDEF"/>
    <property type="match status" value="1"/>
</dbReference>
<dbReference type="InterPro" id="IPR029787">
    <property type="entry name" value="Nucleotide_cyclase"/>
</dbReference>
<evidence type="ECO:0000259" key="2">
    <source>
        <dbReference type="PROSITE" id="PS50887"/>
    </source>
</evidence>
<reference evidence="3 4" key="1">
    <citation type="submission" date="2023-11" db="EMBL/GenBank/DDBJ databases">
        <title>MicrobeMod: A computational toolkit for identifying prokaryotic methylation and restriction-modification with nanopore sequencing.</title>
        <authorList>
            <person name="Crits-Christoph A."/>
            <person name="Kang S.C."/>
            <person name="Lee H."/>
            <person name="Ostrov N."/>
        </authorList>
    </citation>
    <scope>NUCLEOTIDE SEQUENCE [LARGE SCALE GENOMIC DNA]</scope>
    <source>
        <strain evidence="3 4">ATCC BAA-2732</strain>
    </source>
</reference>
<dbReference type="Pfam" id="PF00990">
    <property type="entry name" value="GGDEF"/>
    <property type="match status" value="1"/>
</dbReference>
<dbReference type="Gene3D" id="3.30.70.270">
    <property type="match status" value="1"/>
</dbReference>
<dbReference type="InterPro" id="IPR043128">
    <property type="entry name" value="Rev_trsase/Diguanyl_cyclase"/>
</dbReference>
<dbReference type="EMBL" id="JAWXXR010000001">
    <property type="protein sequence ID" value="MDX6015230.1"/>
    <property type="molecule type" value="Genomic_DNA"/>
</dbReference>
<gene>
    <name evidence="3" type="ORF">SIL79_02405</name>
</gene>
<dbReference type="InterPro" id="IPR000595">
    <property type="entry name" value="cNMP-bd_dom"/>
</dbReference>
<dbReference type="EC" id="2.7.7.65" evidence="3"/>
<accession>A0ABU4Q9J7</accession>
<name>A0ABU4Q9J7_9GAMM</name>
<dbReference type="RefSeq" id="WP_071475764.1">
    <property type="nucleotide sequence ID" value="NZ_JAKCOQ010000011.1"/>
</dbReference>
<evidence type="ECO:0000313" key="3">
    <source>
        <dbReference type="EMBL" id="MDX6015230.1"/>
    </source>
</evidence>
<dbReference type="SUPFAM" id="SSF55073">
    <property type="entry name" value="Nucleotide cyclase"/>
    <property type="match status" value="1"/>
</dbReference>
<sequence length="288" mass="32443">MHAQLTEKTSSLRDHPNDPLKLSHWQNRLATVREIFHAQTVLLLQHMPDTKLQVLSHSSVAEIPTEFEDIASILQHFAAHPAETIKYPLHWSDGKLFGELLILNGKPKVAIEQLQSLLEPMLELLKSELGQLQLMEQMASLSLQDELTGMLNPRGFNLLASRQLSLSRRLGSHAGLLLLEGKELNSNRIAGLQQDKALKILARVILENMREADICTRLNKSQFIILAFVDNQAHLDILTSRLKKRVSRSDCGLQLLVGKSFFAPDSHFELSPMLELAKQDLLQYKASS</sequence>
<protein>
    <submittedName>
        <fullName evidence="3">Diguanylate cyclase</fullName>
        <ecNumber evidence="3">2.7.7.65</ecNumber>
    </submittedName>
</protein>
<proteinExistence type="predicted"/>
<keyword evidence="4" id="KW-1185">Reference proteome</keyword>
<dbReference type="GeneID" id="88622323"/>
<dbReference type="SMART" id="SM00267">
    <property type="entry name" value="GGDEF"/>
    <property type="match status" value="1"/>
</dbReference>